<feature type="transmembrane region" description="Helical" evidence="10">
    <location>
        <begin position="295"/>
        <end position="316"/>
    </location>
</feature>
<dbReference type="GO" id="GO:0015297">
    <property type="term" value="F:antiporter activity"/>
    <property type="evidence" value="ECO:0007669"/>
    <property type="project" value="UniProtKB-KW"/>
</dbReference>
<dbReference type="GO" id="GO:0006813">
    <property type="term" value="P:potassium ion transport"/>
    <property type="evidence" value="ECO:0007669"/>
    <property type="project" value="UniProtKB-KW"/>
</dbReference>
<protein>
    <submittedName>
        <fullName evidence="12">Cation:proton antiporter</fullName>
    </submittedName>
</protein>
<evidence type="ECO:0000256" key="6">
    <source>
        <dbReference type="ARBA" id="ARBA00022958"/>
    </source>
</evidence>
<dbReference type="InterPro" id="IPR003148">
    <property type="entry name" value="RCK_N"/>
</dbReference>
<evidence type="ECO:0000313" key="12">
    <source>
        <dbReference type="EMBL" id="WIM05362.1"/>
    </source>
</evidence>
<dbReference type="SUPFAM" id="SSF51735">
    <property type="entry name" value="NAD(P)-binding Rossmann-fold domains"/>
    <property type="match status" value="1"/>
</dbReference>
<dbReference type="EMBL" id="CP107246">
    <property type="protein sequence ID" value="WIM05362.1"/>
    <property type="molecule type" value="Genomic_DNA"/>
</dbReference>
<dbReference type="GO" id="GO:0012505">
    <property type="term" value="C:endomembrane system"/>
    <property type="evidence" value="ECO:0007669"/>
    <property type="project" value="UniProtKB-SubCell"/>
</dbReference>
<evidence type="ECO:0000256" key="10">
    <source>
        <dbReference type="SAM" id="Phobius"/>
    </source>
</evidence>
<feature type="transmembrane region" description="Helical" evidence="10">
    <location>
        <begin position="57"/>
        <end position="75"/>
    </location>
</feature>
<feature type="transmembrane region" description="Helical" evidence="10">
    <location>
        <begin position="176"/>
        <end position="197"/>
    </location>
</feature>
<comment type="subcellular location">
    <subcellularLocation>
        <location evidence="1">Endomembrane system</location>
        <topology evidence="1">Multi-pass membrane protein</topology>
    </subcellularLocation>
</comment>
<keyword evidence="7 10" id="KW-1133">Transmembrane helix</keyword>
<evidence type="ECO:0000256" key="9">
    <source>
        <dbReference type="ARBA" id="ARBA00023136"/>
    </source>
</evidence>
<proteinExistence type="predicted"/>
<dbReference type="KEGG" id="npv:OHM77_11835"/>
<evidence type="ECO:0000256" key="5">
    <source>
        <dbReference type="ARBA" id="ARBA00022692"/>
    </source>
</evidence>
<organism evidence="12">
    <name type="scientific">Candidatus Nitricoxidivorans perseverans</name>
    <dbReference type="NCBI Taxonomy" id="2975601"/>
    <lineage>
        <taxon>Bacteria</taxon>
        <taxon>Pseudomonadati</taxon>
        <taxon>Pseudomonadota</taxon>
        <taxon>Betaproteobacteria</taxon>
        <taxon>Nitrosomonadales</taxon>
        <taxon>Sterolibacteriaceae</taxon>
        <taxon>Candidatus Nitricoxidivorans</taxon>
    </lineage>
</organism>
<sequence>MYQNLFALLLLLTVAVGAVSIARRSRVPAMLAYLVVGIVLGPHGARVLAESREVDTFAEFGVVFLMFSIGLEFSLTRLKAMRSLVFGFGGAQMAITAAGALLVTWFGYGQGWRAGVAVGLAVAMSSTAIVAKMLSERFDLHSRSGRQTMSVLLFQDIAVVPCLILLPALARLEGNLILPLATAVLEAAVVLAVMFWVGSRVMRRIYDAVARQRSEELFVLATLWIVVGLAYATGRAGLSLALGAFVGGMLVSETVYRHQVEADIRPFRDVLLGLFFVTVGMRLDLGFVLENFDRLVLAVLLVMAGKGTVVLLITLAARNSLDVALRTAAQLAQAGEFGLVLIGLAFTQGLIAENVFQVTLSAMLISMFMAPFLIDGAARLSGQMARGDWAHKAKAIHDIAVGSFGMEGHVILCGYGRTGRLVGEFLHAENIPFIALDVDPSQVRRATPEGGKVVFGNADRSEVLKAAGLARARAVVVAYPDVHSAERVVRMVRQSWHDIPVVVRAPDDTALARLRQAGATEVIPEVLEGSLMIAAETLAQLGVPVERAVAQVRAVRAERYASLRKFYQGGDGTPQASGRPTSRG</sequence>
<dbReference type="AlphaFoldDB" id="A0AA49FK22"/>
<evidence type="ECO:0000256" key="4">
    <source>
        <dbReference type="ARBA" id="ARBA00022538"/>
    </source>
</evidence>
<evidence type="ECO:0000256" key="2">
    <source>
        <dbReference type="ARBA" id="ARBA00022448"/>
    </source>
</evidence>
<feature type="transmembrane region" description="Helical" evidence="10">
    <location>
        <begin position="151"/>
        <end position="170"/>
    </location>
</feature>
<accession>A0AA49FK22</accession>
<evidence type="ECO:0000256" key="7">
    <source>
        <dbReference type="ARBA" id="ARBA00022989"/>
    </source>
</evidence>
<keyword evidence="4" id="KW-0633">Potassium transport</keyword>
<dbReference type="GO" id="GO:0005886">
    <property type="term" value="C:plasma membrane"/>
    <property type="evidence" value="ECO:0007669"/>
    <property type="project" value="TreeGrafter"/>
</dbReference>
<dbReference type="FunFam" id="3.40.50.720:FF:000036">
    <property type="entry name" value="Glutathione-regulated potassium-efflux system protein KefB"/>
    <property type="match status" value="1"/>
</dbReference>
<feature type="transmembrane region" description="Helical" evidence="10">
    <location>
        <begin position="328"/>
        <end position="349"/>
    </location>
</feature>
<reference evidence="12" key="1">
    <citation type="journal article" date="2023" name="Nat. Microbiol.">
        <title>Enrichment and characterization of a nitric oxide-reducing microbial community in a continuous bioreactor.</title>
        <authorList>
            <person name="Garrido-Amador P."/>
            <person name="Stortenbeker N."/>
            <person name="Wessels H.J.C.T."/>
            <person name="Speth D.R."/>
            <person name="Garcia-Heredia I."/>
            <person name="Kartal B."/>
        </authorList>
    </citation>
    <scope>NUCLEOTIDE SEQUENCE</scope>
    <source>
        <strain evidence="12">MAG1</strain>
    </source>
</reference>
<keyword evidence="8" id="KW-0406">Ion transport</keyword>
<keyword evidence="5 10" id="KW-0812">Transmembrane</keyword>
<dbReference type="InterPro" id="IPR038770">
    <property type="entry name" value="Na+/solute_symporter_sf"/>
</dbReference>
<dbReference type="PANTHER" id="PTHR46157">
    <property type="entry name" value="K(+) EFFLUX ANTIPORTER 3, CHLOROPLASTIC"/>
    <property type="match status" value="1"/>
</dbReference>
<dbReference type="InterPro" id="IPR036291">
    <property type="entry name" value="NAD(P)-bd_dom_sf"/>
</dbReference>
<keyword evidence="6" id="KW-0630">Potassium</keyword>
<dbReference type="PROSITE" id="PS51201">
    <property type="entry name" value="RCK_N"/>
    <property type="match status" value="1"/>
</dbReference>
<dbReference type="Pfam" id="PF02254">
    <property type="entry name" value="TrkA_N"/>
    <property type="match status" value="1"/>
</dbReference>
<keyword evidence="9 10" id="KW-0472">Membrane</keyword>
<evidence type="ECO:0000259" key="11">
    <source>
        <dbReference type="PROSITE" id="PS51201"/>
    </source>
</evidence>
<feature type="transmembrane region" description="Helical" evidence="10">
    <location>
        <begin position="112"/>
        <end position="131"/>
    </location>
</feature>
<dbReference type="Pfam" id="PF00999">
    <property type="entry name" value="Na_H_Exchanger"/>
    <property type="match status" value="1"/>
</dbReference>
<evidence type="ECO:0000256" key="8">
    <source>
        <dbReference type="ARBA" id="ARBA00023065"/>
    </source>
</evidence>
<keyword evidence="2" id="KW-0813">Transport</keyword>
<evidence type="ECO:0000256" key="3">
    <source>
        <dbReference type="ARBA" id="ARBA00022449"/>
    </source>
</evidence>
<name>A0AA49FK22_9PROT</name>
<dbReference type="PANTHER" id="PTHR46157:SF4">
    <property type="entry name" value="K(+) EFFLUX ANTIPORTER 3, CHLOROPLASTIC"/>
    <property type="match status" value="1"/>
</dbReference>
<feature type="transmembrane region" description="Helical" evidence="10">
    <location>
        <begin position="84"/>
        <end position="106"/>
    </location>
</feature>
<gene>
    <name evidence="12" type="ORF">OHM77_11835</name>
</gene>
<feature type="transmembrane region" description="Helical" evidence="10">
    <location>
        <begin position="217"/>
        <end position="234"/>
    </location>
</feature>
<dbReference type="Proteomes" id="UP001234916">
    <property type="component" value="Chromosome"/>
</dbReference>
<dbReference type="GO" id="GO:1902600">
    <property type="term" value="P:proton transmembrane transport"/>
    <property type="evidence" value="ECO:0007669"/>
    <property type="project" value="InterPro"/>
</dbReference>
<keyword evidence="3" id="KW-0050">Antiport</keyword>
<dbReference type="Gene3D" id="1.20.1530.20">
    <property type="match status" value="1"/>
</dbReference>
<dbReference type="InterPro" id="IPR006153">
    <property type="entry name" value="Cation/H_exchanger_TM"/>
</dbReference>
<dbReference type="Gene3D" id="3.40.50.720">
    <property type="entry name" value="NAD(P)-binding Rossmann-like Domain"/>
    <property type="match status" value="1"/>
</dbReference>
<feature type="domain" description="RCK N-terminal" evidence="11">
    <location>
        <begin position="407"/>
        <end position="524"/>
    </location>
</feature>
<evidence type="ECO:0000256" key="1">
    <source>
        <dbReference type="ARBA" id="ARBA00004127"/>
    </source>
</evidence>